<keyword evidence="3" id="KW-1185">Reference proteome</keyword>
<accession>A0A087GN16</accession>
<evidence type="ECO:0000313" key="3">
    <source>
        <dbReference type="Proteomes" id="UP000029120"/>
    </source>
</evidence>
<sequence>MDPTRRKREKAFVVIPRERSGGGLRLSLVSLRKSSWPPQPQMISRKRSGRDGLAFPQMNPNFLRQAVGTGAVDWNSFDIPHISRAIKIETFATPLPTQDPVPISVIPPPSSSAPRRTLQARKRRCVTRSGTGPSVLPTSPILVSDSVSNADNSSSSVPSSVEMSRRPFFRCSQNAPGPSSGRVRFHRRMSRRCPRLLFVRACALRLVFSLIRRWRGLGPFADLDTMAETPPRTAMVRVVAGPSSGRILTPVTSRLLMTHVFRHVKQAGCSILVVKNLHLRRPYVKLTSALGKAMEAVNAYAAEAESRFRNVPRKGQGVVVELEEKLRAAREQVDLVKEKSMGALWQANDMAVLNRELEVENRSQKESGDTIARKVNCAGRQELAGWFKEILESIREKFHQEGVEATGEIKLQELVANLDLLEDLAKKEVIVESETACMIALRLAEEAAFQRSIVSDFSLGKLAPPQISEDSNAAVIEVDSATLVPARLDQHGTNELAPVGGLAEEEMVDGE</sequence>
<proteinExistence type="predicted"/>
<evidence type="ECO:0000256" key="1">
    <source>
        <dbReference type="SAM" id="MobiDB-lite"/>
    </source>
</evidence>
<dbReference type="OrthoDB" id="1103597at2759"/>
<dbReference type="AlphaFoldDB" id="A0A087GN16"/>
<evidence type="ECO:0000313" key="2">
    <source>
        <dbReference type="EMBL" id="KFK31268.1"/>
    </source>
</evidence>
<name>A0A087GN16_ARAAL</name>
<dbReference type="Gramene" id="KFK31268">
    <property type="protein sequence ID" value="KFK31268"/>
    <property type="gene ID" value="AALP_AA6G090400"/>
</dbReference>
<gene>
    <name evidence="2" type="ordered locus">AALP_Aa6g090400</name>
</gene>
<reference evidence="3" key="1">
    <citation type="journal article" date="2015" name="Nat. Plants">
        <title>Genome expansion of Arabis alpina linked with retrotransposition and reduced symmetric DNA methylation.</title>
        <authorList>
            <person name="Willing E.M."/>
            <person name="Rawat V."/>
            <person name="Mandakova T."/>
            <person name="Maumus F."/>
            <person name="James G.V."/>
            <person name="Nordstroem K.J."/>
            <person name="Becker C."/>
            <person name="Warthmann N."/>
            <person name="Chica C."/>
            <person name="Szarzynska B."/>
            <person name="Zytnicki M."/>
            <person name="Albani M.C."/>
            <person name="Kiefer C."/>
            <person name="Bergonzi S."/>
            <person name="Castaings L."/>
            <person name="Mateos J.L."/>
            <person name="Berns M.C."/>
            <person name="Bujdoso N."/>
            <person name="Piofczyk T."/>
            <person name="de Lorenzo L."/>
            <person name="Barrero-Sicilia C."/>
            <person name="Mateos I."/>
            <person name="Piednoel M."/>
            <person name="Hagmann J."/>
            <person name="Chen-Min-Tao R."/>
            <person name="Iglesias-Fernandez R."/>
            <person name="Schuster S.C."/>
            <person name="Alonso-Blanco C."/>
            <person name="Roudier F."/>
            <person name="Carbonero P."/>
            <person name="Paz-Ares J."/>
            <person name="Davis S.J."/>
            <person name="Pecinka A."/>
            <person name="Quesneville H."/>
            <person name="Colot V."/>
            <person name="Lysak M.A."/>
            <person name="Weigel D."/>
            <person name="Coupland G."/>
            <person name="Schneeberger K."/>
        </authorList>
    </citation>
    <scope>NUCLEOTIDE SEQUENCE [LARGE SCALE GENOMIC DNA]</scope>
    <source>
        <strain evidence="3">cv. Pajares</strain>
    </source>
</reference>
<organism evidence="2 3">
    <name type="scientific">Arabis alpina</name>
    <name type="common">Alpine rock-cress</name>
    <dbReference type="NCBI Taxonomy" id="50452"/>
    <lineage>
        <taxon>Eukaryota</taxon>
        <taxon>Viridiplantae</taxon>
        <taxon>Streptophyta</taxon>
        <taxon>Embryophyta</taxon>
        <taxon>Tracheophyta</taxon>
        <taxon>Spermatophyta</taxon>
        <taxon>Magnoliopsida</taxon>
        <taxon>eudicotyledons</taxon>
        <taxon>Gunneridae</taxon>
        <taxon>Pentapetalae</taxon>
        <taxon>rosids</taxon>
        <taxon>malvids</taxon>
        <taxon>Brassicales</taxon>
        <taxon>Brassicaceae</taxon>
        <taxon>Arabideae</taxon>
        <taxon>Arabis</taxon>
    </lineage>
</organism>
<feature type="region of interest" description="Disordered" evidence="1">
    <location>
        <begin position="99"/>
        <end position="159"/>
    </location>
</feature>
<feature type="compositionally biased region" description="Low complexity" evidence="1">
    <location>
        <begin position="143"/>
        <end position="159"/>
    </location>
</feature>
<dbReference type="EMBL" id="CM002874">
    <property type="protein sequence ID" value="KFK31268.1"/>
    <property type="molecule type" value="Genomic_DNA"/>
</dbReference>
<dbReference type="Proteomes" id="UP000029120">
    <property type="component" value="Chromosome 6"/>
</dbReference>
<protein>
    <submittedName>
        <fullName evidence="2">Uncharacterized protein</fullName>
    </submittedName>
</protein>